<dbReference type="RefSeq" id="WP_106740365.1">
    <property type="nucleotide sequence ID" value="NZ_PXYY01000008.1"/>
</dbReference>
<evidence type="ECO:0000256" key="1">
    <source>
        <dbReference type="ARBA" id="ARBA00004377"/>
    </source>
</evidence>
<evidence type="ECO:0000256" key="7">
    <source>
        <dbReference type="ARBA" id="ARBA00023136"/>
    </source>
</evidence>
<dbReference type="Pfam" id="PF05957">
    <property type="entry name" value="DUF883"/>
    <property type="match status" value="1"/>
</dbReference>
<evidence type="ECO:0000256" key="5">
    <source>
        <dbReference type="ARBA" id="ARBA00022692"/>
    </source>
</evidence>
<dbReference type="Pfam" id="PF19029">
    <property type="entry name" value="DUF883_C"/>
    <property type="match status" value="1"/>
</dbReference>
<gene>
    <name evidence="12" type="ORF">C7N83_02355</name>
</gene>
<dbReference type="InterPro" id="IPR043604">
    <property type="entry name" value="DUF883_N"/>
</dbReference>
<comment type="subcellular location">
    <subcellularLocation>
        <location evidence="1">Cell inner membrane</location>
        <topology evidence="1">Single-pass membrane protein</topology>
    </subcellularLocation>
</comment>
<evidence type="ECO:0000256" key="9">
    <source>
        <dbReference type="SAM" id="Phobius"/>
    </source>
</evidence>
<dbReference type="GO" id="GO:0005886">
    <property type="term" value="C:plasma membrane"/>
    <property type="evidence" value="ECO:0007669"/>
    <property type="project" value="UniProtKB-SubCell"/>
</dbReference>
<evidence type="ECO:0000256" key="4">
    <source>
        <dbReference type="ARBA" id="ARBA00022519"/>
    </source>
</evidence>
<evidence type="ECO:0000259" key="10">
    <source>
        <dbReference type="Pfam" id="PF05957"/>
    </source>
</evidence>
<evidence type="ECO:0000259" key="11">
    <source>
        <dbReference type="Pfam" id="PF19029"/>
    </source>
</evidence>
<organism evidence="12 13">
    <name type="scientific">Neisseria iguanae</name>
    <dbReference type="NCBI Taxonomy" id="90242"/>
    <lineage>
        <taxon>Bacteria</taxon>
        <taxon>Pseudomonadati</taxon>
        <taxon>Pseudomonadota</taxon>
        <taxon>Betaproteobacteria</taxon>
        <taxon>Neisseriales</taxon>
        <taxon>Neisseriaceae</taxon>
        <taxon>Neisseria</taxon>
    </lineage>
</organism>
<dbReference type="OrthoDB" id="8607241at2"/>
<evidence type="ECO:0000256" key="8">
    <source>
        <dbReference type="SAM" id="Coils"/>
    </source>
</evidence>
<evidence type="ECO:0000313" key="13">
    <source>
        <dbReference type="Proteomes" id="UP000241868"/>
    </source>
</evidence>
<dbReference type="PANTHER" id="PTHR35893:SF1">
    <property type="entry name" value="PROTEIN ELAB"/>
    <property type="match status" value="1"/>
</dbReference>
<keyword evidence="7 9" id="KW-0472">Membrane</keyword>
<dbReference type="PANTHER" id="PTHR35893">
    <property type="entry name" value="INNER MEMBRANE PROTEIN-RELATED"/>
    <property type="match status" value="1"/>
</dbReference>
<feature type="domain" description="DUF883" evidence="10">
    <location>
        <begin position="11"/>
        <end position="60"/>
    </location>
</feature>
<sequence length="144" mass="16385">MKKHDYETRKEALLKDIREVMNDVEDLYNAGAEATTDEAKEVKAKLQEKLDAAKERLSKFEAEAVDRFRHHAEQARDKYAEFEAGASERFKEGKKRLAEFEAQAGECVKHHAQQADEAVRDKPYYAMGFAALAGLVVGVLLNRR</sequence>
<keyword evidence="6 9" id="KW-1133">Transmembrane helix</keyword>
<dbReference type="Proteomes" id="UP000241868">
    <property type="component" value="Unassembled WGS sequence"/>
</dbReference>
<proteinExistence type="inferred from homology"/>
<evidence type="ECO:0000256" key="3">
    <source>
        <dbReference type="ARBA" id="ARBA00022475"/>
    </source>
</evidence>
<keyword evidence="8" id="KW-0175">Coiled coil</keyword>
<keyword evidence="3" id="KW-1003">Cell membrane</keyword>
<reference evidence="12 13" key="1">
    <citation type="submission" date="2018-03" db="EMBL/GenBank/DDBJ databases">
        <title>Neisseria weixii sp. nov., isolated from the intestinal contents of Tibetan Plateau pika (Ochotona curzoniae) in Yushu, Qinghai Province, China.</title>
        <authorList>
            <person name="Gui Z."/>
        </authorList>
    </citation>
    <scope>NUCLEOTIDE SEQUENCE [LARGE SCALE GENOMIC DNA]</scope>
    <source>
        <strain evidence="12 13">ATCC 51483</strain>
    </source>
</reference>
<keyword evidence="13" id="KW-1185">Reference proteome</keyword>
<keyword evidence="4" id="KW-0997">Cell inner membrane</keyword>
<dbReference type="GO" id="GO:0043022">
    <property type="term" value="F:ribosome binding"/>
    <property type="evidence" value="ECO:0007669"/>
    <property type="project" value="InterPro"/>
</dbReference>
<feature type="transmembrane region" description="Helical" evidence="9">
    <location>
        <begin position="124"/>
        <end position="141"/>
    </location>
</feature>
<accession>A0A2P7U2A2</accession>
<keyword evidence="5 9" id="KW-0812">Transmembrane</keyword>
<comment type="similarity">
    <text evidence="2">Belongs to the ElaB/YgaM/YqjD family.</text>
</comment>
<evidence type="ECO:0000256" key="6">
    <source>
        <dbReference type="ARBA" id="ARBA00022989"/>
    </source>
</evidence>
<dbReference type="EMBL" id="PXYY01000008">
    <property type="protein sequence ID" value="PSJ81096.1"/>
    <property type="molecule type" value="Genomic_DNA"/>
</dbReference>
<evidence type="ECO:0000313" key="12">
    <source>
        <dbReference type="EMBL" id="PSJ81096.1"/>
    </source>
</evidence>
<feature type="coiled-coil region" evidence="8">
    <location>
        <begin position="3"/>
        <end position="63"/>
    </location>
</feature>
<dbReference type="AlphaFoldDB" id="A0A2P7U2A2"/>
<feature type="domain" description="DUF883" evidence="11">
    <location>
        <begin position="115"/>
        <end position="144"/>
    </location>
</feature>
<evidence type="ECO:0000256" key="2">
    <source>
        <dbReference type="ARBA" id="ARBA00010423"/>
    </source>
</evidence>
<comment type="caution">
    <text evidence="12">The sequence shown here is derived from an EMBL/GenBank/DDBJ whole genome shotgun (WGS) entry which is preliminary data.</text>
</comment>
<name>A0A2P7U2A2_9NEIS</name>
<dbReference type="InterPro" id="IPR043605">
    <property type="entry name" value="DUF883_C"/>
</dbReference>
<protein>
    <submittedName>
        <fullName evidence="12">DUF883 domain-containing protein</fullName>
    </submittedName>
</protein>
<dbReference type="InterPro" id="IPR010279">
    <property type="entry name" value="YqjD/ElaB"/>
</dbReference>